<evidence type="ECO:0000313" key="12">
    <source>
        <dbReference type="EMBL" id="BAP58416.1"/>
    </source>
</evidence>
<dbReference type="NCBIfam" id="NF006962">
    <property type="entry name" value="PRK09439.1"/>
    <property type="match status" value="1"/>
</dbReference>
<evidence type="ECO:0000256" key="3">
    <source>
        <dbReference type="ARBA" id="ARBA00022597"/>
    </source>
</evidence>
<dbReference type="GO" id="GO:0009401">
    <property type="term" value="P:phosphoenolpyruvate-dependent sugar phosphotransferase system"/>
    <property type="evidence" value="ECO:0007669"/>
    <property type="project" value="UniProtKB-KW"/>
</dbReference>
<evidence type="ECO:0000256" key="8">
    <source>
        <dbReference type="ARBA" id="ARBA00042296"/>
    </source>
</evidence>
<sequence length="165" mass="18240">MSLFSKIFNDKKKLSQETKIFAPISGETVQIEDVPDVVFSDKIVGDGVAIKPNGKEILAPFDGIIRKIFKTNHAFSIESYTGIELFVHLGIDTINLKGEGFKRIGKEGKVKKGELIIEFDLSIIEKKAKSILTPIVISNLDKFKDLIKFSGSVIAGETLIMLVKD</sequence>
<comment type="subcellular location">
    <subcellularLocation>
        <location evidence="1">Cytoplasm</location>
    </subcellularLocation>
</comment>
<protein>
    <recommendedName>
        <fullName evidence="7">PTS system glucose-specific EIIA component</fullName>
    </recommendedName>
    <alternativeName>
        <fullName evidence="10">EIIA-Glc</fullName>
    </alternativeName>
    <alternativeName>
        <fullName evidence="9">EIII-Glc</fullName>
    </alternativeName>
    <alternativeName>
        <fullName evidence="8">Glucose-specific phosphotransferase enzyme IIA component</fullName>
    </alternativeName>
</protein>
<evidence type="ECO:0000256" key="7">
    <source>
        <dbReference type="ARBA" id="ARBA00039163"/>
    </source>
</evidence>
<dbReference type="PANTHER" id="PTHR45008">
    <property type="entry name" value="PTS SYSTEM GLUCOSE-SPECIFIC EIIA COMPONENT"/>
    <property type="match status" value="1"/>
</dbReference>
<gene>
    <name evidence="12" type="primary">crr</name>
    <name evidence="12" type="ORF">TGUWTKB_1660</name>
</gene>
<dbReference type="PROSITE" id="PS51093">
    <property type="entry name" value="PTS_EIIA_TYPE_1"/>
    <property type="match status" value="1"/>
</dbReference>
<accession>A0A090BWD5</accession>
<dbReference type="STRING" id="1410383.TGUWTKB_1660"/>
<dbReference type="InterPro" id="IPR050890">
    <property type="entry name" value="PTS_EIIA_component"/>
</dbReference>
<dbReference type="GO" id="GO:0016301">
    <property type="term" value="F:kinase activity"/>
    <property type="evidence" value="ECO:0007669"/>
    <property type="project" value="UniProtKB-KW"/>
</dbReference>
<dbReference type="FunFam" id="2.70.70.10:FF:000001">
    <property type="entry name" value="PTS system glucose-specific IIA component"/>
    <property type="match status" value="1"/>
</dbReference>
<reference evidence="12 13" key="2">
    <citation type="journal article" date="2014" name="Curr. Biol.">
        <title>Symbiont-Supplemented Maternal Investment Underpinning Host's Ecological Adaptation.</title>
        <authorList>
            <person name="Kaiwa N."/>
            <person name="Hosokawa T."/>
            <person name="Nikoh N."/>
            <person name="Tanahashi M."/>
            <person name="Moriyama M."/>
            <person name="Meng X.Y."/>
            <person name="Maeda T."/>
            <person name="Yamaguchi K."/>
            <person name="Shigenobu S."/>
            <person name="Ito M."/>
            <person name="Fukatsu T."/>
        </authorList>
    </citation>
    <scope>NUCLEOTIDE SEQUENCE [LARGE SCALE GENOMIC DNA]</scope>
    <source>
        <strain evidence="12 13">UwTKB</strain>
    </source>
</reference>
<keyword evidence="6" id="KW-0418">Kinase</keyword>
<dbReference type="KEGG" id="sbw:TGUWTKB_1660"/>
<dbReference type="NCBIfam" id="TIGR00830">
    <property type="entry name" value="PTBA"/>
    <property type="match status" value="1"/>
</dbReference>
<evidence type="ECO:0000256" key="5">
    <source>
        <dbReference type="ARBA" id="ARBA00022683"/>
    </source>
</evidence>
<dbReference type="Pfam" id="PF00358">
    <property type="entry name" value="PTS_EIIA_1"/>
    <property type="match status" value="1"/>
</dbReference>
<dbReference type="EMBL" id="AP014521">
    <property type="protein sequence ID" value="BAP58416.1"/>
    <property type="molecule type" value="Genomic_DNA"/>
</dbReference>
<reference evidence="13" key="1">
    <citation type="submission" date="2013-11" db="EMBL/GenBank/DDBJ databases">
        <title>Symbiont-containing voluminous jelly as an extraordinary maternal gift for overwintering insect nymphs.</title>
        <authorList>
            <person name="Kaiwa N."/>
            <person name="Hosokawa T."/>
            <person name="Nikoh N."/>
            <person name="Meng X.Y."/>
            <person name="Tanahashi M."/>
            <person name="Moriyama M."/>
            <person name="Maeda T."/>
            <person name="Yamaguchi K."/>
            <person name="Shigenobu S."/>
            <person name="Ito M."/>
            <person name="Fukatsu T."/>
        </authorList>
    </citation>
    <scope>NUCLEOTIDE SEQUENCE [LARGE SCALE GENOMIC DNA]</scope>
    <source>
        <strain evidence="13">UwTKB</strain>
    </source>
</reference>
<dbReference type="GO" id="GO:0005737">
    <property type="term" value="C:cytoplasm"/>
    <property type="evidence" value="ECO:0007669"/>
    <property type="project" value="UniProtKB-SubCell"/>
</dbReference>
<evidence type="ECO:0000256" key="9">
    <source>
        <dbReference type="ARBA" id="ARBA00042526"/>
    </source>
</evidence>
<dbReference type="HOGENOM" id="CLU_012312_5_1_6"/>
<keyword evidence="13" id="KW-1185">Reference proteome</keyword>
<keyword evidence="5" id="KW-0598">Phosphotransferase system</keyword>
<organism evidence="12 13">
    <name type="scientific">Candidatus Tachikawaea gelatinosa</name>
    <dbReference type="NCBI Taxonomy" id="1410383"/>
    <lineage>
        <taxon>Bacteria</taxon>
        <taxon>Pseudomonadati</taxon>
        <taxon>Pseudomonadota</taxon>
        <taxon>Gammaproteobacteria</taxon>
        <taxon>Enterobacterales</taxon>
        <taxon>Enterobacteriaceae</taxon>
        <taxon>Candidatus Tachikawaea</taxon>
    </lineage>
</organism>
<dbReference type="SUPFAM" id="SSF51261">
    <property type="entry name" value="Duplicated hybrid motif"/>
    <property type="match status" value="1"/>
</dbReference>
<dbReference type="OrthoDB" id="7571469at2"/>
<dbReference type="InterPro" id="IPR011055">
    <property type="entry name" value="Dup_hybrid_motif"/>
</dbReference>
<dbReference type="Gene3D" id="2.70.70.10">
    <property type="entry name" value="Glucose Permease (Domain IIA)"/>
    <property type="match status" value="1"/>
</dbReference>
<evidence type="ECO:0000256" key="2">
    <source>
        <dbReference type="ARBA" id="ARBA00022448"/>
    </source>
</evidence>
<evidence type="ECO:0000259" key="11">
    <source>
        <dbReference type="PROSITE" id="PS51093"/>
    </source>
</evidence>
<dbReference type="PANTHER" id="PTHR45008:SF1">
    <property type="entry name" value="PTS SYSTEM GLUCOSE-SPECIFIC EIIA COMPONENT"/>
    <property type="match status" value="1"/>
</dbReference>
<evidence type="ECO:0000256" key="1">
    <source>
        <dbReference type="ARBA" id="ARBA00004496"/>
    </source>
</evidence>
<dbReference type="AlphaFoldDB" id="A0A090BWD5"/>
<dbReference type="RefSeq" id="WP_041062588.1">
    <property type="nucleotide sequence ID" value="NZ_AP014521.1"/>
</dbReference>
<feature type="domain" description="PTS EIIA type-1" evidence="11">
    <location>
        <begin position="36"/>
        <end position="139"/>
    </location>
</feature>
<dbReference type="Proteomes" id="UP000031627">
    <property type="component" value="Chromosome"/>
</dbReference>
<keyword evidence="2" id="KW-0813">Transport</keyword>
<dbReference type="InterPro" id="IPR001127">
    <property type="entry name" value="PTS_EIIA_1_perm"/>
</dbReference>
<evidence type="ECO:0000256" key="4">
    <source>
        <dbReference type="ARBA" id="ARBA00022679"/>
    </source>
</evidence>
<evidence type="ECO:0000313" key="13">
    <source>
        <dbReference type="Proteomes" id="UP000031627"/>
    </source>
</evidence>
<evidence type="ECO:0000256" key="10">
    <source>
        <dbReference type="ARBA" id="ARBA00042873"/>
    </source>
</evidence>
<keyword evidence="4" id="KW-0808">Transferase</keyword>
<name>A0A090BWD5_9ENTR</name>
<evidence type="ECO:0000256" key="6">
    <source>
        <dbReference type="ARBA" id="ARBA00022777"/>
    </source>
</evidence>
<dbReference type="PROSITE" id="PS00371">
    <property type="entry name" value="PTS_EIIA_TYPE_1_HIS"/>
    <property type="match status" value="1"/>
</dbReference>
<keyword evidence="3" id="KW-0762">Sugar transport</keyword>
<proteinExistence type="predicted"/>